<keyword evidence="1" id="KW-0472">Membrane</keyword>
<evidence type="ECO:0000256" key="1">
    <source>
        <dbReference type="SAM" id="Phobius"/>
    </source>
</evidence>
<keyword evidence="1" id="KW-0812">Transmembrane</keyword>
<dbReference type="EMBL" id="BRXU01000002">
    <property type="protein sequence ID" value="GLC49413.1"/>
    <property type="molecule type" value="Genomic_DNA"/>
</dbReference>
<keyword evidence="1" id="KW-1133">Transmembrane helix</keyword>
<dbReference type="Proteomes" id="UP001165080">
    <property type="component" value="Unassembled WGS sequence"/>
</dbReference>
<evidence type="ECO:0000313" key="2">
    <source>
        <dbReference type="EMBL" id="GLC49413.1"/>
    </source>
</evidence>
<accession>A0A9W6BCB3</accession>
<sequence length="118" mass="12601">MGRPADGNHVSGDWTGRMVVMTARGRRSAAVQGGGALLVLVLVLVLGGDATVGRDVEAWRWGAVRGAGGHRRQQLLPLLLFEPWKMWEGVGMGRPVPTCHPTCGGMVRGGLRPPNVQR</sequence>
<organism evidence="2 3">
    <name type="scientific">Pleodorina starrii</name>
    <dbReference type="NCBI Taxonomy" id="330485"/>
    <lineage>
        <taxon>Eukaryota</taxon>
        <taxon>Viridiplantae</taxon>
        <taxon>Chlorophyta</taxon>
        <taxon>core chlorophytes</taxon>
        <taxon>Chlorophyceae</taxon>
        <taxon>CS clade</taxon>
        <taxon>Chlamydomonadales</taxon>
        <taxon>Volvocaceae</taxon>
        <taxon>Pleodorina</taxon>
    </lineage>
</organism>
<protein>
    <submittedName>
        <fullName evidence="2">Uncharacterized protein</fullName>
    </submittedName>
</protein>
<proteinExistence type="predicted"/>
<feature type="transmembrane region" description="Helical" evidence="1">
    <location>
        <begin position="29"/>
        <end position="47"/>
    </location>
</feature>
<name>A0A9W6BCB3_9CHLO</name>
<dbReference type="AlphaFoldDB" id="A0A9W6BCB3"/>
<gene>
    <name evidence="2" type="primary">PLESTMB000361</name>
    <name evidence="2" type="ORF">PLESTB_000216600</name>
</gene>
<evidence type="ECO:0000313" key="3">
    <source>
        <dbReference type="Proteomes" id="UP001165080"/>
    </source>
</evidence>
<keyword evidence="3" id="KW-1185">Reference proteome</keyword>
<reference evidence="2 3" key="1">
    <citation type="journal article" date="2023" name="Commun. Biol.">
        <title>Reorganization of the ancestral sex-determining regions during the evolution of trioecy in Pleodorina starrii.</title>
        <authorList>
            <person name="Takahashi K."/>
            <person name="Suzuki S."/>
            <person name="Kawai-Toyooka H."/>
            <person name="Yamamoto K."/>
            <person name="Hamaji T."/>
            <person name="Ootsuki R."/>
            <person name="Yamaguchi H."/>
            <person name="Kawachi M."/>
            <person name="Higashiyama T."/>
            <person name="Nozaki H."/>
        </authorList>
    </citation>
    <scope>NUCLEOTIDE SEQUENCE [LARGE SCALE GENOMIC DNA]</scope>
    <source>
        <strain evidence="2 3">NIES-4479</strain>
    </source>
</reference>
<comment type="caution">
    <text evidence="2">The sequence shown here is derived from an EMBL/GenBank/DDBJ whole genome shotgun (WGS) entry which is preliminary data.</text>
</comment>